<dbReference type="Pfam" id="PF08808">
    <property type="entry name" value="RES"/>
    <property type="match status" value="1"/>
</dbReference>
<evidence type="ECO:0000313" key="2">
    <source>
        <dbReference type="EMBL" id="MXP14577.1"/>
    </source>
</evidence>
<protein>
    <submittedName>
        <fullName evidence="2">RES domain-containing protein</fullName>
    </submittedName>
</protein>
<keyword evidence="3" id="KW-1185">Reference proteome</keyword>
<dbReference type="InterPro" id="IPR014914">
    <property type="entry name" value="RES_dom"/>
</dbReference>
<dbReference type="AlphaFoldDB" id="A0A6L7GFA7"/>
<dbReference type="EMBL" id="WTYU01000001">
    <property type="protein sequence ID" value="MXP14577.1"/>
    <property type="molecule type" value="Genomic_DNA"/>
</dbReference>
<reference evidence="2 3" key="1">
    <citation type="submission" date="2019-12" db="EMBL/GenBank/DDBJ databases">
        <title>Genomic-based taxomic classification of the family Erythrobacteraceae.</title>
        <authorList>
            <person name="Xu L."/>
        </authorList>
    </citation>
    <scope>NUCLEOTIDE SEQUENCE [LARGE SCALE GENOMIC DNA]</scope>
    <source>
        <strain evidence="2 3">KCTC 52259</strain>
    </source>
</reference>
<organism evidence="2 3">
    <name type="scientific">Allopontixanthobacter confluentis</name>
    <dbReference type="NCBI Taxonomy" id="1849021"/>
    <lineage>
        <taxon>Bacteria</taxon>
        <taxon>Pseudomonadati</taxon>
        <taxon>Pseudomonadota</taxon>
        <taxon>Alphaproteobacteria</taxon>
        <taxon>Sphingomonadales</taxon>
        <taxon>Erythrobacteraceae</taxon>
        <taxon>Allopontixanthobacter</taxon>
    </lineage>
</organism>
<evidence type="ECO:0000313" key="3">
    <source>
        <dbReference type="Proteomes" id="UP000473531"/>
    </source>
</evidence>
<accession>A0A6L7GFA7</accession>
<evidence type="ECO:0000259" key="1">
    <source>
        <dbReference type="SMART" id="SM00953"/>
    </source>
</evidence>
<comment type="caution">
    <text evidence="2">The sequence shown here is derived from an EMBL/GenBank/DDBJ whole genome shotgun (WGS) entry which is preliminary data.</text>
</comment>
<sequence>MEAGLMRLWRLTRAPFVALDGAGPRRWGGRYSPPGRPVVNFTSEAGLAVLVALRYLPPEPADIPDDFVLGWTEVEQEPVSIADNGPNDHNDDAIRASVAQWLENRTSLLASIPSRVLPEGDIVMMNPLHPDAEFVAPLTTRPFDFAQCLHRPPHSFQPTLDSYWKPS</sequence>
<dbReference type="OrthoDB" id="9789501at2"/>
<dbReference type="SMART" id="SM00953">
    <property type="entry name" value="RES"/>
    <property type="match status" value="1"/>
</dbReference>
<name>A0A6L7GFA7_9SPHN</name>
<dbReference type="Proteomes" id="UP000473531">
    <property type="component" value="Unassembled WGS sequence"/>
</dbReference>
<feature type="domain" description="RES" evidence="1">
    <location>
        <begin position="18"/>
        <end position="139"/>
    </location>
</feature>
<dbReference type="RefSeq" id="WP_160600788.1">
    <property type="nucleotide sequence ID" value="NZ_WTYU01000001.1"/>
</dbReference>
<gene>
    <name evidence="2" type="ORF">GRI44_07420</name>
</gene>
<proteinExistence type="predicted"/>